<dbReference type="Gene3D" id="1.10.510.10">
    <property type="entry name" value="Transferase(Phosphotransferase) domain 1"/>
    <property type="match status" value="1"/>
</dbReference>
<keyword evidence="7" id="KW-0812">Transmembrane</keyword>
<dbReference type="SUPFAM" id="SSF56112">
    <property type="entry name" value="Protein kinase-like (PK-like)"/>
    <property type="match status" value="1"/>
</dbReference>
<dbReference type="OrthoDB" id="9801841at2"/>
<proteinExistence type="predicted"/>
<feature type="region of interest" description="Disordered" evidence="6">
    <location>
        <begin position="28"/>
        <end position="49"/>
    </location>
</feature>
<feature type="binding site" evidence="5">
    <location>
        <position position="86"/>
    </location>
    <ligand>
        <name>ATP</name>
        <dbReference type="ChEBI" id="CHEBI:30616"/>
    </ligand>
</feature>
<dbReference type="Proteomes" id="UP000237968">
    <property type="component" value="Unassembled WGS sequence"/>
</dbReference>
<dbReference type="InterPro" id="IPR011009">
    <property type="entry name" value="Kinase-like_dom_sf"/>
</dbReference>
<protein>
    <submittedName>
        <fullName evidence="9">Serine/threonine-protein kinase StkP</fullName>
        <ecNumber evidence="9">2.7.11.1</ecNumber>
    </submittedName>
</protein>
<dbReference type="EMBL" id="PVNK01000147">
    <property type="protein sequence ID" value="PRP98097.1"/>
    <property type="molecule type" value="Genomic_DNA"/>
</dbReference>
<accession>A0A2S9XZ08</accession>
<evidence type="ECO:0000256" key="6">
    <source>
        <dbReference type="SAM" id="MobiDB-lite"/>
    </source>
</evidence>
<keyword evidence="3 9" id="KW-0418">Kinase</keyword>
<name>A0A2S9XZ08_9BACT</name>
<feature type="transmembrane region" description="Helical" evidence="7">
    <location>
        <begin position="365"/>
        <end position="386"/>
    </location>
</feature>
<dbReference type="GO" id="GO:0005524">
    <property type="term" value="F:ATP binding"/>
    <property type="evidence" value="ECO:0007669"/>
    <property type="project" value="UniProtKB-UniRule"/>
</dbReference>
<dbReference type="PROSITE" id="PS50011">
    <property type="entry name" value="PROTEIN_KINASE_DOM"/>
    <property type="match status" value="1"/>
</dbReference>
<evidence type="ECO:0000256" key="5">
    <source>
        <dbReference type="PROSITE-ProRule" id="PRU10141"/>
    </source>
</evidence>
<feature type="transmembrane region" description="Helical" evidence="7">
    <location>
        <begin position="392"/>
        <end position="411"/>
    </location>
</feature>
<evidence type="ECO:0000256" key="7">
    <source>
        <dbReference type="SAM" id="Phobius"/>
    </source>
</evidence>
<organism evidence="9 10">
    <name type="scientific">Enhygromyxa salina</name>
    <dbReference type="NCBI Taxonomy" id="215803"/>
    <lineage>
        <taxon>Bacteria</taxon>
        <taxon>Pseudomonadati</taxon>
        <taxon>Myxococcota</taxon>
        <taxon>Polyangia</taxon>
        <taxon>Nannocystales</taxon>
        <taxon>Nannocystaceae</taxon>
        <taxon>Enhygromyxa</taxon>
    </lineage>
</organism>
<keyword evidence="2 5" id="KW-0547">Nucleotide-binding</keyword>
<dbReference type="PROSITE" id="PS00108">
    <property type="entry name" value="PROTEIN_KINASE_ST"/>
    <property type="match status" value="1"/>
</dbReference>
<dbReference type="InterPro" id="IPR008271">
    <property type="entry name" value="Ser/Thr_kinase_AS"/>
</dbReference>
<dbReference type="PANTHER" id="PTHR43289">
    <property type="entry name" value="MITOGEN-ACTIVATED PROTEIN KINASE KINASE KINASE 20-RELATED"/>
    <property type="match status" value="1"/>
</dbReference>
<sequence>MAEKPEDLEEFGDTELQIGSLSELTVTGRGVPIGGRAGPGPSARPRSIATPSRIGRYTVDRELGAGGMGVVFLARDPDLDRRVAVKLLGPGSSAGRNLGRASARMRREARVMARLEHPNVVRVYEVGNADGHLFVAMEYVDGVTLDAWLAEAPRSWAEIAAVFLQAGEGLLAAHEVGIVHRDFKPNNVMVEADTGASQLVGVRTRVLDFGLAGLSDAPELDDEDLDGAQAERAAEDAARLTMTGAMMGTPAYMPPEQFAGTPADHRADQFSFCVALYEALYGARPFPGDTLEALRQSVLAGDHRQPPMASGVPPWLRALVLRGLAAEPDQRWPSMRELLVELANNLDVAVSDELGRSAGRNVRTWLLGAMAVLVVSSASVVFMLFADQRDAIVHWFAGAITLAIVIVMFAFRRTFASSRYNRRMAALLIATALGSFANLATSTSEALPLVVTDRYNLMLLAALSLVGSASLEPRLVLVSGACALAWALAFWWPIAAGAGFVLGLALTAGLLLLGSTTGRQHGATISMSMRGSSSRGADR</sequence>
<evidence type="ECO:0000256" key="1">
    <source>
        <dbReference type="ARBA" id="ARBA00022679"/>
    </source>
</evidence>
<evidence type="ECO:0000256" key="4">
    <source>
        <dbReference type="ARBA" id="ARBA00022840"/>
    </source>
</evidence>
<keyword evidence="7" id="KW-1133">Transmembrane helix</keyword>
<dbReference type="PROSITE" id="PS00107">
    <property type="entry name" value="PROTEIN_KINASE_ATP"/>
    <property type="match status" value="1"/>
</dbReference>
<dbReference type="Pfam" id="PF00069">
    <property type="entry name" value="Pkinase"/>
    <property type="match status" value="1"/>
</dbReference>
<feature type="transmembrane region" description="Helical" evidence="7">
    <location>
        <begin position="500"/>
        <end position="518"/>
    </location>
</feature>
<evidence type="ECO:0000259" key="8">
    <source>
        <dbReference type="PROSITE" id="PS50011"/>
    </source>
</evidence>
<dbReference type="CDD" id="cd14014">
    <property type="entry name" value="STKc_PknB_like"/>
    <property type="match status" value="1"/>
</dbReference>
<reference evidence="9 10" key="1">
    <citation type="submission" date="2018-03" db="EMBL/GenBank/DDBJ databases">
        <title>Draft Genome Sequences of the Obligatory Marine Myxobacteria Enhygromyxa salina SWB005.</title>
        <authorList>
            <person name="Poehlein A."/>
            <person name="Moghaddam J.A."/>
            <person name="Harms H."/>
            <person name="Alanjari M."/>
            <person name="Koenig G.M."/>
            <person name="Daniel R."/>
            <person name="Schaeberle T.F."/>
        </authorList>
    </citation>
    <scope>NUCLEOTIDE SEQUENCE [LARGE SCALE GENOMIC DNA]</scope>
    <source>
        <strain evidence="9 10">SWB005</strain>
    </source>
</reference>
<dbReference type="RefSeq" id="WP_106392450.1">
    <property type="nucleotide sequence ID" value="NZ_PVNK01000147.1"/>
</dbReference>
<evidence type="ECO:0000256" key="3">
    <source>
        <dbReference type="ARBA" id="ARBA00022777"/>
    </source>
</evidence>
<dbReference type="PANTHER" id="PTHR43289:SF6">
    <property type="entry name" value="SERINE_THREONINE-PROTEIN KINASE NEKL-3"/>
    <property type="match status" value="1"/>
</dbReference>
<feature type="transmembrane region" description="Helical" evidence="7">
    <location>
        <begin position="446"/>
        <end position="468"/>
    </location>
</feature>
<dbReference type="EC" id="2.7.11.1" evidence="9"/>
<evidence type="ECO:0000313" key="9">
    <source>
        <dbReference type="EMBL" id="PRP98097.1"/>
    </source>
</evidence>
<dbReference type="InterPro" id="IPR000719">
    <property type="entry name" value="Prot_kinase_dom"/>
</dbReference>
<keyword evidence="7" id="KW-0472">Membrane</keyword>
<dbReference type="InterPro" id="IPR017441">
    <property type="entry name" value="Protein_kinase_ATP_BS"/>
</dbReference>
<dbReference type="AlphaFoldDB" id="A0A2S9XZ08"/>
<dbReference type="GO" id="GO:0004674">
    <property type="term" value="F:protein serine/threonine kinase activity"/>
    <property type="evidence" value="ECO:0007669"/>
    <property type="project" value="UniProtKB-EC"/>
</dbReference>
<dbReference type="Gene3D" id="3.30.200.20">
    <property type="entry name" value="Phosphorylase Kinase, domain 1"/>
    <property type="match status" value="1"/>
</dbReference>
<evidence type="ECO:0000313" key="10">
    <source>
        <dbReference type="Proteomes" id="UP000237968"/>
    </source>
</evidence>
<comment type="caution">
    <text evidence="9">The sequence shown here is derived from an EMBL/GenBank/DDBJ whole genome shotgun (WGS) entry which is preliminary data.</text>
</comment>
<gene>
    <name evidence="9" type="primary">stkP_10</name>
    <name evidence="9" type="ORF">ENSA5_30820</name>
</gene>
<keyword evidence="4 5" id="KW-0067">ATP-binding</keyword>
<evidence type="ECO:0000256" key="2">
    <source>
        <dbReference type="ARBA" id="ARBA00022741"/>
    </source>
</evidence>
<keyword evidence="1 9" id="KW-0808">Transferase</keyword>
<feature type="domain" description="Protein kinase" evidence="8">
    <location>
        <begin position="57"/>
        <end position="343"/>
    </location>
</feature>
<keyword evidence="10" id="KW-1185">Reference proteome</keyword>
<feature type="transmembrane region" description="Helical" evidence="7">
    <location>
        <begin position="423"/>
        <end position="440"/>
    </location>
</feature>